<accession>A0A2N9EGJ7</accession>
<keyword evidence="4" id="KW-0539">Nucleus</keyword>
<dbReference type="Pfam" id="PF02365">
    <property type="entry name" value="NAM"/>
    <property type="match status" value="1"/>
</dbReference>
<evidence type="ECO:0000256" key="5">
    <source>
        <dbReference type="SAM" id="MobiDB-lite"/>
    </source>
</evidence>
<proteinExistence type="predicted"/>
<name>A0A2N9EGJ7_FAGSY</name>
<sequence length="385" mass="42765">MSKLPENLPPGYRFSPKDKELIELFLKPKITGKYKEDGPIPEIGFYQHEPWDLPDFSPIPRKDQEWFFFTEQDLKHQNGTRKNRATEAGPAECGNDNNKNNNDFVAENQPEKNGNLNPHSPQNLSPISPADSTPITDNSSQALWEQAEKHPINGETRFDIAAPLACNAAENQVAKQNATEDDSQLLEEYLRMLHDPFPEPLDYNHLSPSTSPPITPSFSSHTTAKFSLEEAQSMVVTASVSPALGSEADDYSTGCQSFPTENSDKTSNTTAPIEYGVNGFDACAAINQVADVTADKMQTELVSSCCIFCHTNDLKSGHCGHPQNGTKEFWDLLGDLFLNIPDDDPLMNIVSVKVTVGQMQYWPMHWLSQSIKILCSLDEIDETSN</sequence>
<dbReference type="SUPFAM" id="SSF101941">
    <property type="entry name" value="NAC domain"/>
    <property type="match status" value="1"/>
</dbReference>
<keyword evidence="3" id="KW-0804">Transcription</keyword>
<keyword evidence="2" id="KW-0238">DNA-binding</keyword>
<dbReference type="EMBL" id="OIVN01000075">
    <property type="protein sequence ID" value="SPC73791.1"/>
    <property type="molecule type" value="Genomic_DNA"/>
</dbReference>
<feature type="region of interest" description="Disordered" evidence="5">
    <location>
        <begin position="73"/>
        <end position="138"/>
    </location>
</feature>
<feature type="domain" description="NAC" evidence="6">
    <location>
        <begin position="8"/>
        <end position="171"/>
    </location>
</feature>
<dbReference type="PANTHER" id="PTHR31744">
    <property type="entry name" value="PROTEIN CUP-SHAPED COTYLEDON 2-RELATED"/>
    <property type="match status" value="1"/>
</dbReference>
<organism evidence="7">
    <name type="scientific">Fagus sylvatica</name>
    <name type="common">Beechnut</name>
    <dbReference type="NCBI Taxonomy" id="28930"/>
    <lineage>
        <taxon>Eukaryota</taxon>
        <taxon>Viridiplantae</taxon>
        <taxon>Streptophyta</taxon>
        <taxon>Embryophyta</taxon>
        <taxon>Tracheophyta</taxon>
        <taxon>Spermatophyta</taxon>
        <taxon>Magnoliopsida</taxon>
        <taxon>eudicotyledons</taxon>
        <taxon>Gunneridae</taxon>
        <taxon>Pentapetalae</taxon>
        <taxon>rosids</taxon>
        <taxon>fabids</taxon>
        <taxon>Fagales</taxon>
        <taxon>Fagaceae</taxon>
        <taxon>Fagus</taxon>
    </lineage>
</organism>
<dbReference type="GO" id="GO:0003677">
    <property type="term" value="F:DNA binding"/>
    <property type="evidence" value="ECO:0007669"/>
    <property type="project" value="UniProtKB-KW"/>
</dbReference>
<feature type="compositionally biased region" description="Polar residues" evidence="5">
    <location>
        <begin position="111"/>
        <end position="138"/>
    </location>
</feature>
<dbReference type="PROSITE" id="PS51005">
    <property type="entry name" value="NAC"/>
    <property type="match status" value="1"/>
</dbReference>
<evidence type="ECO:0000259" key="6">
    <source>
        <dbReference type="PROSITE" id="PS51005"/>
    </source>
</evidence>
<evidence type="ECO:0000256" key="2">
    <source>
        <dbReference type="ARBA" id="ARBA00023125"/>
    </source>
</evidence>
<evidence type="ECO:0000256" key="3">
    <source>
        <dbReference type="ARBA" id="ARBA00023163"/>
    </source>
</evidence>
<dbReference type="InterPro" id="IPR003441">
    <property type="entry name" value="NAC-dom"/>
</dbReference>
<dbReference type="Gene3D" id="2.170.150.80">
    <property type="entry name" value="NAC domain"/>
    <property type="match status" value="1"/>
</dbReference>
<feature type="region of interest" description="Disordered" evidence="5">
    <location>
        <begin position="251"/>
        <end position="270"/>
    </location>
</feature>
<dbReference type="InterPro" id="IPR036093">
    <property type="entry name" value="NAC_dom_sf"/>
</dbReference>
<dbReference type="GO" id="GO:0006355">
    <property type="term" value="P:regulation of DNA-templated transcription"/>
    <property type="evidence" value="ECO:0007669"/>
    <property type="project" value="InterPro"/>
</dbReference>
<keyword evidence="1" id="KW-0805">Transcription regulation</keyword>
<feature type="compositionally biased region" description="Polar residues" evidence="5">
    <location>
        <begin position="253"/>
        <end position="270"/>
    </location>
</feature>
<evidence type="ECO:0000256" key="4">
    <source>
        <dbReference type="ARBA" id="ARBA00023242"/>
    </source>
</evidence>
<reference evidence="7" key="1">
    <citation type="submission" date="2018-02" db="EMBL/GenBank/DDBJ databases">
        <authorList>
            <person name="Cohen D.B."/>
            <person name="Kent A.D."/>
        </authorList>
    </citation>
    <scope>NUCLEOTIDE SEQUENCE</scope>
</reference>
<dbReference type="PANTHER" id="PTHR31744:SF210">
    <property type="entry name" value="NAC DOMAIN-CONTAINING PROTEIN 86-LIKE"/>
    <property type="match status" value="1"/>
</dbReference>
<dbReference type="AlphaFoldDB" id="A0A2N9EGJ7"/>
<evidence type="ECO:0000256" key="1">
    <source>
        <dbReference type="ARBA" id="ARBA00023015"/>
    </source>
</evidence>
<evidence type="ECO:0000313" key="7">
    <source>
        <dbReference type="EMBL" id="SPC73791.1"/>
    </source>
</evidence>
<gene>
    <name evidence="7" type="ORF">FSB_LOCUS1673</name>
</gene>
<protein>
    <recommendedName>
        <fullName evidence="6">NAC domain-containing protein</fullName>
    </recommendedName>
</protein>